<dbReference type="eggNOG" id="COG2894">
    <property type="taxonomic scope" value="Bacteria"/>
</dbReference>
<organism evidence="2 3">
    <name type="scientific">Frankia casuarinae (strain DSM 45818 / CECT 9043 / HFP020203 / CcI3)</name>
    <dbReference type="NCBI Taxonomy" id="106370"/>
    <lineage>
        <taxon>Bacteria</taxon>
        <taxon>Bacillati</taxon>
        <taxon>Actinomycetota</taxon>
        <taxon>Actinomycetes</taxon>
        <taxon>Frankiales</taxon>
        <taxon>Frankiaceae</taxon>
        <taxon>Frankia</taxon>
    </lineage>
</organism>
<dbReference type="Gene3D" id="3.40.50.300">
    <property type="entry name" value="P-loop containing nucleotide triphosphate hydrolases"/>
    <property type="match status" value="1"/>
</dbReference>
<protein>
    <submittedName>
        <fullName evidence="2">Septum site determining protein</fullName>
    </submittedName>
</protein>
<dbReference type="SUPFAM" id="SSF52540">
    <property type="entry name" value="P-loop containing nucleoside triphosphate hydrolases"/>
    <property type="match status" value="1"/>
</dbReference>
<keyword evidence="3" id="KW-1185">Reference proteome</keyword>
<dbReference type="KEGG" id="fra:Francci3_4296"/>
<dbReference type="RefSeq" id="WP_011438650.1">
    <property type="nucleotide sequence ID" value="NC_007777.1"/>
</dbReference>
<accession>Q2J500</accession>
<dbReference type="AlphaFoldDB" id="Q2J500"/>
<dbReference type="InterPro" id="IPR059050">
    <property type="entry name" value="Rv3660c_N"/>
</dbReference>
<dbReference type="InterPro" id="IPR022521">
    <property type="entry name" value="Rv3660c"/>
</dbReference>
<dbReference type="Pfam" id="PF26563">
    <property type="entry name" value="Rv3660c_N"/>
    <property type="match status" value="1"/>
</dbReference>
<dbReference type="STRING" id="106370.Francci3_4296"/>
<name>Q2J500_FRACC</name>
<evidence type="ECO:0000313" key="2">
    <source>
        <dbReference type="EMBL" id="ABD13642.1"/>
    </source>
</evidence>
<gene>
    <name evidence="2" type="ordered locus">Francci3_4296</name>
</gene>
<dbReference type="InterPro" id="IPR027417">
    <property type="entry name" value="P-loop_NTPase"/>
</dbReference>
<dbReference type="NCBIfam" id="TIGR03815">
    <property type="entry name" value="CpaE_hom_Actino"/>
    <property type="match status" value="1"/>
</dbReference>
<evidence type="ECO:0000313" key="3">
    <source>
        <dbReference type="Proteomes" id="UP000001937"/>
    </source>
</evidence>
<feature type="domain" description="Rv3660c-like CheY-like N-terminal" evidence="1">
    <location>
        <begin position="23"/>
        <end position="126"/>
    </location>
</feature>
<reference evidence="2 3" key="1">
    <citation type="journal article" date="2007" name="Genome Res.">
        <title>Genome characteristics of facultatively symbiotic Frankia sp. strains reflect host range and host plant biogeography.</title>
        <authorList>
            <person name="Normand P."/>
            <person name="Lapierre P."/>
            <person name="Tisa L.S."/>
            <person name="Gogarten J.P."/>
            <person name="Alloisio N."/>
            <person name="Bagnarol E."/>
            <person name="Bassi C.A."/>
            <person name="Berry A.M."/>
            <person name="Bickhart D.M."/>
            <person name="Choisne N."/>
            <person name="Couloux A."/>
            <person name="Cournoyer B."/>
            <person name="Cruveiller S."/>
            <person name="Daubin V."/>
            <person name="Demange N."/>
            <person name="Francino M.P."/>
            <person name="Goltsman E."/>
            <person name="Huang Y."/>
            <person name="Kopp O.R."/>
            <person name="Labarre L."/>
            <person name="Lapidus A."/>
            <person name="Lavire C."/>
            <person name="Marechal J."/>
            <person name="Martinez M."/>
            <person name="Mastronunzio J.E."/>
            <person name="Mullin B.C."/>
            <person name="Niemann J."/>
            <person name="Pujic P."/>
            <person name="Rawnsley T."/>
            <person name="Rouy Z."/>
            <person name="Schenowitz C."/>
            <person name="Sellstedt A."/>
            <person name="Tavares F."/>
            <person name="Tomkins J.P."/>
            <person name="Vallenet D."/>
            <person name="Valverde C."/>
            <person name="Wall L.G."/>
            <person name="Wang Y."/>
            <person name="Medigue C."/>
            <person name="Benson D.R."/>
        </authorList>
    </citation>
    <scope>NUCLEOTIDE SEQUENCE [LARGE SCALE GENOMIC DNA]</scope>
    <source>
        <strain evidence="3">DSM 45818 / CECT 9043 / CcI3</strain>
    </source>
</reference>
<dbReference type="HOGENOM" id="CLU_042654_2_0_11"/>
<dbReference type="Proteomes" id="UP000001937">
    <property type="component" value="Chromosome"/>
</dbReference>
<dbReference type="EMBL" id="CP000249">
    <property type="protein sequence ID" value="ABD13642.1"/>
    <property type="molecule type" value="Genomic_DNA"/>
</dbReference>
<evidence type="ECO:0000259" key="1">
    <source>
        <dbReference type="Pfam" id="PF26563"/>
    </source>
</evidence>
<sequence length="402" mass="42258">MSPAPPLLTAAENHGPVVRPLIVTAIPDLLDDLLRLAAAAGVSMTVAAEMSAVRRNWTSAPLVIVGMDEVEPCIAATLPDRRHVVLVGGHVDDGRVWDASVRIGADHVVFLPEAEPWLVDLLSDLDGLDRHRSVTLGIIGGRGGTGASTLAVSLALAGLRHDLRTMLIDADPHGGGLAPAFTRLVPSMSGAFPGGETSSLAPLFPTRHDQHDQMDGSGPVGPIAWSDRLPRRGDLSVVSWDPAVSPAVPPATMATLLATARCTSDLVILDLPGRGNPAATAVDAGTTVALRTCQTVLIVTPADLPSIVAAERVCSAAIRRSADVRAVVRLHPSDRLTPEAIATMLGVPLAGVISSRRHRSVPTRDRYGGSADRNTIDRLSEELLTRLCVLGPRVWPDPEAWS</sequence>
<dbReference type="OrthoDB" id="3252838at2"/>
<proteinExistence type="predicted"/>